<name>A0A5C3F0P9_9BASI</name>
<keyword evidence="2" id="KW-1185">Reference proteome</keyword>
<dbReference type="EMBL" id="OOIP01000008">
    <property type="protein sequence ID" value="SPO37862.1"/>
    <property type="molecule type" value="Genomic_DNA"/>
</dbReference>
<organism evidence="1 2">
    <name type="scientific">Pseudozyma flocculosa</name>
    <dbReference type="NCBI Taxonomy" id="84751"/>
    <lineage>
        <taxon>Eukaryota</taxon>
        <taxon>Fungi</taxon>
        <taxon>Dikarya</taxon>
        <taxon>Basidiomycota</taxon>
        <taxon>Ustilaginomycotina</taxon>
        <taxon>Ustilaginomycetes</taxon>
        <taxon>Ustilaginales</taxon>
        <taxon>Ustilaginaceae</taxon>
        <taxon>Pseudozyma</taxon>
    </lineage>
</organism>
<dbReference type="AlphaFoldDB" id="A0A5C3F0P9"/>
<sequence length="361" mass="40533">MNVPFLHSAFLTVAPDDLIVLLGSHAILSIDEEEPSLPNVAKESYQDFFFLCSKNHVHVLVPREVACAVREAIRGRHAGTHPDMPWGEVTTRHVVQLLKDERCDVVRVCTEHLAPDHPLYVYLTHAPLADRDISDSSFTIAVDVPAQHITLVEAYSNAFYSAQPLLGGDSASGGLIADDPIPSSPAIRHIRIQPRLTVALVETERQMDNFMDEQNVSFMNLNGAIDAVEVWLATILSAPEQALNGARIELTVQAPTFVQALETAEQSRLLRWEFLQSDQAGHRQVFVEQVTREAYLNSTHLALSDARRQANELLASILPRRFEIDWEEALVDEGSQILLDLYRQIGWMDERYRILGRFDPS</sequence>
<gene>
    <name evidence="1" type="ORF">PSFLO_03339</name>
</gene>
<accession>A0A5C3F0P9</accession>
<evidence type="ECO:0000313" key="1">
    <source>
        <dbReference type="EMBL" id="SPO37862.1"/>
    </source>
</evidence>
<dbReference type="Proteomes" id="UP000323386">
    <property type="component" value="Unassembled WGS sequence"/>
</dbReference>
<proteinExistence type="predicted"/>
<reference evidence="1 2" key="1">
    <citation type="submission" date="2018-03" db="EMBL/GenBank/DDBJ databases">
        <authorList>
            <person name="Guldener U."/>
        </authorList>
    </citation>
    <scope>NUCLEOTIDE SEQUENCE [LARGE SCALE GENOMIC DNA]</scope>
    <source>
        <strain evidence="1 2">DAOM196992</strain>
    </source>
</reference>
<protein>
    <submittedName>
        <fullName evidence="1">Uncharacterized protein</fullName>
    </submittedName>
</protein>
<evidence type="ECO:0000313" key="2">
    <source>
        <dbReference type="Proteomes" id="UP000323386"/>
    </source>
</evidence>